<dbReference type="CDD" id="cd05374">
    <property type="entry name" value="17beta-HSD-like_SDR_c"/>
    <property type="match status" value="1"/>
</dbReference>
<accession>A0ABU8M7P9</accession>
<dbReference type="RefSeq" id="WP_337703837.1">
    <property type="nucleotide sequence ID" value="NZ_JBBEGM010000005.1"/>
</dbReference>
<dbReference type="Gene3D" id="3.40.50.720">
    <property type="entry name" value="NAD(P)-binding Rossmann-like Domain"/>
    <property type="match status" value="1"/>
</dbReference>
<organism evidence="4 5">
    <name type="scientific">Actinomycetospora flava</name>
    <dbReference type="NCBI Taxonomy" id="3129232"/>
    <lineage>
        <taxon>Bacteria</taxon>
        <taxon>Bacillati</taxon>
        <taxon>Actinomycetota</taxon>
        <taxon>Actinomycetes</taxon>
        <taxon>Pseudonocardiales</taxon>
        <taxon>Pseudonocardiaceae</taxon>
        <taxon>Actinomycetospora</taxon>
    </lineage>
</organism>
<dbReference type="InterPro" id="IPR051911">
    <property type="entry name" value="SDR_oxidoreductase"/>
</dbReference>
<dbReference type="EMBL" id="JBBEGM010000005">
    <property type="protein sequence ID" value="MEJ2862463.1"/>
    <property type="molecule type" value="Genomic_DNA"/>
</dbReference>
<dbReference type="InterPro" id="IPR036291">
    <property type="entry name" value="NAD(P)-bd_dom_sf"/>
</dbReference>
<dbReference type="Pfam" id="PF00106">
    <property type="entry name" value="adh_short"/>
    <property type="match status" value="1"/>
</dbReference>
<evidence type="ECO:0000313" key="4">
    <source>
        <dbReference type="EMBL" id="MEJ2862463.1"/>
    </source>
</evidence>
<comment type="caution">
    <text evidence="4">The sequence shown here is derived from an EMBL/GenBank/DDBJ whole genome shotgun (WGS) entry which is preliminary data.</text>
</comment>
<dbReference type="PRINTS" id="PR00081">
    <property type="entry name" value="GDHRDH"/>
</dbReference>
<name>A0ABU8M7P9_9PSEU</name>
<evidence type="ECO:0000256" key="2">
    <source>
        <dbReference type="ARBA" id="ARBA00023002"/>
    </source>
</evidence>
<evidence type="ECO:0000256" key="1">
    <source>
        <dbReference type="ARBA" id="ARBA00006484"/>
    </source>
</evidence>
<dbReference type="InterPro" id="IPR002347">
    <property type="entry name" value="SDR_fam"/>
</dbReference>
<dbReference type="InterPro" id="IPR020904">
    <property type="entry name" value="Sc_DH/Rdtase_CS"/>
</dbReference>
<comment type="similarity">
    <text evidence="1 3">Belongs to the short-chain dehydrogenases/reductases (SDR) family.</text>
</comment>
<dbReference type="NCBIfam" id="NF004824">
    <property type="entry name" value="PRK06180.1"/>
    <property type="match status" value="1"/>
</dbReference>
<dbReference type="NCBIfam" id="NF006114">
    <property type="entry name" value="PRK08263.1"/>
    <property type="match status" value="1"/>
</dbReference>
<reference evidence="4 5" key="1">
    <citation type="submission" date="2024-03" db="EMBL/GenBank/DDBJ databases">
        <title>Actinomycetospora sp. OC33-EN07, a novel actinomycete isolated from wild orchid (Aerides multiflora).</title>
        <authorList>
            <person name="Suriyachadkun C."/>
        </authorList>
    </citation>
    <scope>NUCLEOTIDE SEQUENCE [LARGE SCALE GENOMIC DNA]</scope>
    <source>
        <strain evidence="4 5">OC33-EN07</strain>
    </source>
</reference>
<dbReference type="Proteomes" id="UP001369736">
    <property type="component" value="Unassembled WGS sequence"/>
</dbReference>
<gene>
    <name evidence="4" type="ORF">WCD58_14925</name>
</gene>
<keyword evidence="2" id="KW-0560">Oxidoreductase</keyword>
<sequence length="310" mass="32666">MRAVSVPRGPAPGRLDPETVGIEQREEAAMSPQDGAGRVWLITGTSTGFGRAIALAALERGDRVLATARRVDDIADLAASDGARVAALDVTDEGQVTAAVDVAVAEFGRIDVVVNNAGYGSRGAFEEFTEEQIRDQFAVNVFGPFAVTRAVLPVMRAQGSGHVIQMSSLAGVRSALGGSIYSATKFALEGMSEGLAAEVRGFGIKVTMIEPGPFRTDFAGRSPARPEAMPEYSAVLDESREKFVKLHGTQPGDPDRAAQVVLAVADLADPPLRLPLGPNAFENVRQTYRARLAEVDAVEPLGSDTDFAAT</sequence>
<dbReference type="PANTHER" id="PTHR43976:SF16">
    <property type="entry name" value="SHORT-CHAIN DEHYDROGENASE_REDUCTASE FAMILY PROTEIN"/>
    <property type="match status" value="1"/>
</dbReference>
<proteinExistence type="inferred from homology"/>
<protein>
    <submittedName>
        <fullName evidence="4">Oxidoreductase</fullName>
    </submittedName>
</protein>
<keyword evidence="5" id="KW-1185">Reference proteome</keyword>
<evidence type="ECO:0000256" key="3">
    <source>
        <dbReference type="RuleBase" id="RU000363"/>
    </source>
</evidence>
<dbReference type="PROSITE" id="PS00061">
    <property type="entry name" value="ADH_SHORT"/>
    <property type="match status" value="1"/>
</dbReference>
<dbReference type="PRINTS" id="PR00080">
    <property type="entry name" value="SDRFAMILY"/>
</dbReference>
<dbReference type="PANTHER" id="PTHR43976">
    <property type="entry name" value="SHORT CHAIN DEHYDROGENASE"/>
    <property type="match status" value="1"/>
</dbReference>
<evidence type="ECO:0000313" key="5">
    <source>
        <dbReference type="Proteomes" id="UP001369736"/>
    </source>
</evidence>
<dbReference type="SUPFAM" id="SSF51735">
    <property type="entry name" value="NAD(P)-binding Rossmann-fold domains"/>
    <property type="match status" value="1"/>
</dbReference>